<evidence type="ECO:0000256" key="1">
    <source>
        <dbReference type="ARBA" id="ARBA00022603"/>
    </source>
</evidence>
<dbReference type="InterPro" id="IPR049560">
    <property type="entry name" value="MeTrfase_RsmB-F_NOP2_cat"/>
</dbReference>
<dbReference type="Proteomes" id="UP000762676">
    <property type="component" value="Unassembled WGS sequence"/>
</dbReference>
<evidence type="ECO:0000259" key="7">
    <source>
        <dbReference type="PROSITE" id="PS51686"/>
    </source>
</evidence>
<dbReference type="InterPro" id="IPR023267">
    <property type="entry name" value="RCMT"/>
</dbReference>
<evidence type="ECO:0000313" key="8">
    <source>
        <dbReference type="EMBL" id="GFR79785.1"/>
    </source>
</evidence>
<name>A0AAV4G411_9GAST</name>
<feature type="binding site" evidence="5">
    <location>
        <position position="216"/>
    </location>
    <ligand>
        <name>S-adenosyl-L-methionine</name>
        <dbReference type="ChEBI" id="CHEBI:59789"/>
    </ligand>
</feature>
<feature type="domain" description="SAM-dependent MTase RsmB/NOP-type" evidence="7">
    <location>
        <begin position="38"/>
        <end position="336"/>
    </location>
</feature>
<dbReference type="AlphaFoldDB" id="A0AAV4G411"/>
<feature type="binding site" evidence="5">
    <location>
        <position position="169"/>
    </location>
    <ligand>
        <name>S-adenosyl-L-methionine</name>
        <dbReference type="ChEBI" id="CHEBI:59789"/>
    </ligand>
</feature>
<keyword evidence="4 5" id="KW-0694">RNA-binding</keyword>
<dbReference type="Pfam" id="PF21148">
    <property type="entry name" value="NSUN5_fdxn-like"/>
    <property type="match status" value="1"/>
</dbReference>
<dbReference type="PANTHER" id="PTHR22807:SF4">
    <property type="entry name" value="28S RRNA (CYTOSINE-C(5))-METHYLTRANSFERASE"/>
    <property type="match status" value="1"/>
</dbReference>
<dbReference type="GO" id="GO:0070475">
    <property type="term" value="P:rRNA base methylation"/>
    <property type="evidence" value="ECO:0007669"/>
    <property type="project" value="TreeGrafter"/>
</dbReference>
<dbReference type="InterPro" id="IPR049561">
    <property type="entry name" value="NSUN5_7_fdxn-like"/>
</dbReference>
<protein>
    <submittedName>
        <fullName evidence="8">Ribosomal RNA small subunit methyltransferase F</fullName>
    </submittedName>
</protein>
<keyword evidence="3 5" id="KW-0949">S-adenosyl-L-methionine</keyword>
<evidence type="ECO:0000256" key="3">
    <source>
        <dbReference type="ARBA" id="ARBA00022691"/>
    </source>
</evidence>
<keyword evidence="1 5" id="KW-0489">Methyltransferase</keyword>
<dbReference type="InterPro" id="IPR029063">
    <property type="entry name" value="SAM-dependent_MTases_sf"/>
</dbReference>
<gene>
    <name evidence="8" type="ORF">ElyMa_002296800</name>
</gene>
<dbReference type="Gene3D" id="3.40.50.150">
    <property type="entry name" value="Vaccinia Virus protein VP39"/>
    <property type="match status" value="1"/>
</dbReference>
<dbReference type="GO" id="GO:0008173">
    <property type="term" value="F:RNA methyltransferase activity"/>
    <property type="evidence" value="ECO:0007669"/>
    <property type="project" value="InterPro"/>
</dbReference>
<comment type="caution">
    <text evidence="5">Lacks conserved residue(s) required for the propagation of feature annotation.</text>
</comment>
<evidence type="ECO:0000256" key="2">
    <source>
        <dbReference type="ARBA" id="ARBA00022679"/>
    </source>
</evidence>
<dbReference type="PANTHER" id="PTHR22807">
    <property type="entry name" value="NOP2 YEAST -RELATED NOL1/NOP2/FMU SUN DOMAIN-CONTAINING"/>
    <property type="match status" value="1"/>
</dbReference>
<proteinExistence type="inferred from homology"/>
<reference evidence="8 9" key="1">
    <citation type="journal article" date="2021" name="Elife">
        <title>Chloroplast acquisition without the gene transfer in kleptoplastic sea slugs, Plakobranchus ocellatus.</title>
        <authorList>
            <person name="Maeda T."/>
            <person name="Takahashi S."/>
            <person name="Yoshida T."/>
            <person name="Shimamura S."/>
            <person name="Takaki Y."/>
            <person name="Nagai Y."/>
            <person name="Toyoda A."/>
            <person name="Suzuki Y."/>
            <person name="Arimoto A."/>
            <person name="Ishii H."/>
            <person name="Satoh N."/>
            <person name="Nishiyama T."/>
            <person name="Hasebe M."/>
            <person name="Maruyama T."/>
            <person name="Minagawa J."/>
            <person name="Obokata J."/>
            <person name="Shigenobu S."/>
        </authorList>
    </citation>
    <scope>NUCLEOTIDE SEQUENCE [LARGE SCALE GENOMIC DNA]</scope>
</reference>
<evidence type="ECO:0000256" key="5">
    <source>
        <dbReference type="PROSITE-ProRule" id="PRU01023"/>
    </source>
</evidence>
<dbReference type="SUPFAM" id="SSF53335">
    <property type="entry name" value="S-adenosyl-L-methionine-dependent methyltransferases"/>
    <property type="match status" value="1"/>
</dbReference>
<comment type="caution">
    <text evidence="8">The sequence shown here is derived from an EMBL/GenBank/DDBJ whole genome shotgun (WGS) entry which is preliminary data.</text>
</comment>
<evidence type="ECO:0000256" key="6">
    <source>
        <dbReference type="SAM" id="MobiDB-lite"/>
    </source>
</evidence>
<keyword evidence="9" id="KW-1185">Reference proteome</keyword>
<dbReference type="Gene3D" id="3.30.70.1170">
    <property type="entry name" value="Sun protein, domain 3"/>
    <property type="match status" value="1"/>
</dbReference>
<organism evidence="8 9">
    <name type="scientific">Elysia marginata</name>
    <dbReference type="NCBI Taxonomy" id="1093978"/>
    <lineage>
        <taxon>Eukaryota</taxon>
        <taxon>Metazoa</taxon>
        <taxon>Spiralia</taxon>
        <taxon>Lophotrochozoa</taxon>
        <taxon>Mollusca</taxon>
        <taxon>Gastropoda</taxon>
        <taxon>Heterobranchia</taxon>
        <taxon>Euthyneura</taxon>
        <taxon>Panpulmonata</taxon>
        <taxon>Sacoglossa</taxon>
        <taxon>Placobranchoidea</taxon>
        <taxon>Plakobranchidae</taxon>
        <taxon>Elysia</taxon>
    </lineage>
</organism>
<dbReference type="InterPro" id="IPR001678">
    <property type="entry name" value="MeTrfase_RsmB-F_NOP2_dom"/>
</dbReference>
<evidence type="ECO:0000256" key="4">
    <source>
        <dbReference type="ARBA" id="ARBA00022884"/>
    </source>
</evidence>
<accession>A0AAV4G411</accession>
<dbReference type="EMBL" id="BMAT01004761">
    <property type="protein sequence ID" value="GFR79785.1"/>
    <property type="molecule type" value="Genomic_DNA"/>
</dbReference>
<evidence type="ECO:0000313" key="9">
    <source>
        <dbReference type="Proteomes" id="UP000762676"/>
    </source>
</evidence>
<feature type="region of interest" description="Disordered" evidence="6">
    <location>
        <begin position="420"/>
        <end position="476"/>
    </location>
</feature>
<dbReference type="PRINTS" id="PR02008">
    <property type="entry name" value="RCMTFAMILY"/>
</dbReference>
<dbReference type="PROSITE" id="PS51686">
    <property type="entry name" value="SAM_MT_RSMB_NOP"/>
    <property type="match status" value="1"/>
</dbReference>
<feature type="compositionally biased region" description="Low complexity" evidence="6">
    <location>
        <begin position="458"/>
        <end position="467"/>
    </location>
</feature>
<dbReference type="GO" id="GO:0005730">
    <property type="term" value="C:nucleolus"/>
    <property type="evidence" value="ECO:0007669"/>
    <property type="project" value="TreeGrafter"/>
</dbReference>
<dbReference type="GO" id="GO:0003723">
    <property type="term" value="F:RNA binding"/>
    <property type="evidence" value="ECO:0007669"/>
    <property type="project" value="UniProtKB-UniRule"/>
</dbReference>
<feature type="compositionally biased region" description="Basic and acidic residues" evidence="6">
    <location>
        <begin position="444"/>
        <end position="455"/>
    </location>
</feature>
<comment type="similarity">
    <text evidence="5">Belongs to the class I-like SAM-binding methyltransferase superfamily. RsmB/NOP family.</text>
</comment>
<sequence length="476" mass="54317">MAFSQKLFQKYKEEIKSEVDKILLEHGARTLRELCQMSSQELLPKIPRYMRINQIKSSVECVIKDLKAEEWEFVGNFSQDDFKARALSLTQWQFGLDPVLPDLLVFPPGTDLHDHPLTTSGVLVQQDRSFFVSEVMRYAGYAVGKSSKMYLSCFGLHNSVNSRRVIALDRDFKRLSTMTRLVGNSGATCVELIHQDFLTVEPTSADAEAIKFILVDPSCSGSGMLNNQTNSRNSDLNTDRVQTLKRFQISILKHALKFPNVQRVVYSTCSVHQQENEEVAEEVMSQVNQQFQFAKVFPSWKGSRGLRDFPHSEFFLRLSPEQDLTQGFFVACFQRVTEEKVLKTEDSELEDNTIRRQDQVDLVDTGYTSTKRKKKKICGQGIDNMGEKLLDNKQVEAQLSSNDADLSKVQTEVEVGEVRKRKKKKRKHESLGKVEVSSETASDSVHEKMMRKDKSISNNDLTTTNSNKKTKKKKKV</sequence>
<feature type="active site" description="Nucleophile" evidence="5">
    <location>
        <position position="269"/>
    </location>
</feature>
<dbReference type="Pfam" id="PF01189">
    <property type="entry name" value="Methyltr_RsmB-F"/>
    <property type="match status" value="1"/>
</dbReference>
<keyword evidence="2 5" id="KW-0808">Transferase</keyword>
<feature type="binding site" evidence="5">
    <location>
        <position position="196"/>
    </location>
    <ligand>
        <name>S-adenosyl-L-methionine</name>
        <dbReference type="ChEBI" id="CHEBI:59789"/>
    </ligand>
</feature>